<gene>
    <name evidence="1" type="ORF">SAMN05661012_06763</name>
</gene>
<accession>A0A1K1T4N4</accession>
<proteinExistence type="predicted"/>
<protein>
    <submittedName>
        <fullName evidence="1">Uncharacterized protein</fullName>
    </submittedName>
</protein>
<dbReference type="Proteomes" id="UP000183788">
    <property type="component" value="Unassembled WGS sequence"/>
</dbReference>
<dbReference type="AlphaFoldDB" id="A0A1K1T4N4"/>
<name>A0A1K1T4N4_9BACT</name>
<sequence>MSKFKSFTIIYKRQEGSDYIFFTLCSPYVYNYNNPNNNVDPDGEEAYTLVGSAAQTAFRMIQMIMGGAPILGMRIHFFLKQRHQIFIITP</sequence>
<evidence type="ECO:0000313" key="1">
    <source>
        <dbReference type="EMBL" id="SFW91303.1"/>
    </source>
</evidence>
<evidence type="ECO:0000313" key="2">
    <source>
        <dbReference type="Proteomes" id="UP000183788"/>
    </source>
</evidence>
<dbReference type="STRING" id="1004.SAMN05661012_06763"/>
<dbReference type="EMBL" id="FPIZ01000068">
    <property type="protein sequence ID" value="SFW91303.1"/>
    <property type="molecule type" value="Genomic_DNA"/>
</dbReference>
<organism evidence="1 2">
    <name type="scientific">Chitinophaga sancti</name>
    <dbReference type="NCBI Taxonomy" id="1004"/>
    <lineage>
        <taxon>Bacteria</taxon>
        <taxon>Pseudomonadati</taxon>
        <taxon>Bacteroidota</taxon>
        <taxon>Chitinophagia</taxon>
        <taxon>Chitinophagales</taxon>
        <taxon>Chitinophagaceae</taxon>
        <taxon>Chitinophaga</taxon>
    </lineage>
</organism>
<reference evidence="1 2" key="1">
    <citation type="submission" date="2016-11" db="EMBL/GenBank/DDBJ databases">
        <authorList>
            <person name="Jaros S."/>
            <person name="Januszkiewicz K."/>
            <person name="Wedrychowicz H."/>
        </authorList>
    </citation>
    <scope>NUCLEOTIDE SEQUENCE [LARGE SCALE GENOMIC DNA]</scope>
    <source>
        <strain evidence="1 2">DSM 784</strain>
    </source>
</reference>